<dbReference type="Proteomes" id="UP000324595">
    <property type="component" value="Unassembled WGS sequence"/>
</dbReference>
<proteinExistence type="predicted"/>
<dbReference type="PANTHER" id="PTHR21666:SF288">
    <property type="entry name" value="CELL DIVISION PROTEIN YTFB"/>
    <property type="match status" value="1"/>
</dbReference>
<dbReference type="InterPro" id="IPR016047">
    <property type="entry name" value="M23ase_b-sheet_dom"/>
</dbReference>
<feature type="domain" description="LysM" evidence="8">
    <location>
        <begin position="59"/>
        <end position="107"/>
    </location>
</feature>
<dbReference type="InterPro" id="IPR050570">
    <property type="entry name" value="Cell_wall_metabolism_enzyme"/>
</dbReference>
<dbReference type="Gene3D" id="3.10.450.350">
    <property type="match status" value="2"/>
</dbReference>
<sequence length="438" mass="49467">MYRIILLSIVGFGIIMGCSPDRPVDSDQSKEVTVAAAKDTMCIPHQDKFGLPINGIKVADYTVKRNESLYLILNKLGFNAQEIYNASRRAKQVIDLDNFKPGQRYRVYFSADSTNRVKKLLWQPSKLEYVVFNWTQDSLEISRAARQLNTKKAMFSGTIENSLYKTIHRQGAHPVLAYKMANIFAWQINFFGLRPGDSFKVLYDKTFVEDEFLGVENILAAEFTHRGETYKAYKFSRGGIDGYFDEEGNSVEKALLKAPFEFNQRISSGYTSSRYHPILKKNMPHRGVDYAAPVGTPVLAVGDGVVTEAQYRGANGNIIKIDHNSTYRTAYLHLHGFADGIHRGASVEQGQIIGYVGSTGRSTGPHLDYRLYKNDRAVNSRTVDLPSSKGIPDSLMDHFMERREALARQLEKDKEKQKITSLTADVQWLVPMYTAAKK</sequence>
<evidence type="ECO:0000313" key="10">
    <source>
        <dbReference type="Proteomes" id="UP000324595"/>
    </source>
</evidence>
<dbReference type="CDD" id="cd12797">
    <property type="entry name" value="M23_peptidase"/>
    <property type="match status" value="1"/>
</dbReference>
<evidence type="ECO:0000256" key="5">
    <source>
        <dbReference type="ARBA" id="ARBA00022801"/>
    </source>
</evidence>
<reference evidence="9 10" key="1">
    <citation type="submission" date="2019-07" db="EMBL/GenBank/DDBJ databases">
        <title>Genomic Encyclopedia of Archaeal and Bacterial Type Strains, Phase II (KMG-II): from individual species to whole genera.</title>
        <authorList>
            <person name="Goeker M."/>
        </authorList>
    </citation>
    <scope>NUCLEOTIDE SEQUENCE [LARGE SCALE GENOMIC DNA]</scope>
    <source>
        <strain evidence="9 10">DSM 21935</strain>
    </source>
</reference>
<dbReference type="InterPro" id="IPR018392">
    <property type="entry name" value="LysM"/>
</dbReference>
<dbReference type="Gene3D" id="2.70.70.10">
    <property type="entry name" value="Glucose Permease (Domain IIA)"/>
    <property type="match status" value="1"/>
</dbReference>
<keyword evidence="5" id="KW-0378">Hydrolase</keyword>
<dbReference type="InterPro" id="IPR045834">
    <property type="entry name" value="Csd3_N2"/>
</dbReference>
<keyword evidence="6" id="KW-0862">Zinc</keyword>
<comment type="subcellular location">
    <subcellularLocation>
        <location evidence="2">Cell envelope</location>
    </subcellularLocation>
</comment>
<evidence type="ECO:0000256" key="7">
    <source>
        <dbReference type="ARBA" id="ARBA00023049"/>
    </source>
</evidence>
<organism evidence="9 10">
    <name type="scientific">Fodinibius salinus</name>
    <dbReference type="NCBI Taxonomy" id="860790"/>
    <lineage>
        <taxon>Bacteria</taxon>
        <taxon>Pseudomonadati</taxon>
        <taxon>Balneolota</taxon>
        <taxon>Balneolia</taxon>
        <taxon>Balneolales</taxon>
        <taxon>Balneolaceae</taxon>
        <taxon>Fodinibius</taxon>
    </lineage>
</organism>
<keyword evidence="7" id="KW-0482">Metalloprotease</keyword>
<dbReference type="PANTHER" id="PTHR21666">
    <property type="entry name" value="PEPTIDASE-RELATED"/>
    <property type="match status" value="1"/>
</dbReference>
<dbReference type="RefSeq" id="WP_148897720.1">
    <property type="nucleotide sequence ID" value="NZ_VNHY01000001.1"/>
</dbReference>
<evidence type="ECO:0000313" key="9">
    <source>
        <dbReference type="EMBL" id="TYP95037.1"/>
    </source>
</evidence>
<evidence type="ECO:0000256" key="6">
    <source>
        <dbReference type="ARBA" id="ARBA00022833"/>
    </source>
</evidence>
<dbReference type="GO" id="GO:0030313">
    <property type="term" value="C:cell envelope"/>
    <property type="evidence" value="ECO:0007669"/>
    <property type="project" value="UniProtKB-SubCell"/>
</dbReference>
<dbReference type="GO" id="GO:0004222">
    <property type="term" value="F:metalloendopeptidase activity"/>
    <property type="evidence" value="ECO:0007669"/>
    <property type="project" value="TreeGrafter"/>
</dbReference>
<dbReference type="GO" id="GO:0046872">
    <property type="term" value="F:metal ion binding"/>
    <property type="evidence" value="ECO:0007669"/>
    <property type="project" value="UniProtKB-KW"/>
</dbReference>
<dbReference type="PROSITE" id="PS51782">
    <property type="entry name" value="LYSM"/>
    <property type="match status" value="1"/>
</dbReference>
<dbReference type="GO" id="GO:0006508">
    <property type="term" value="P:proteolysis"/>
    <property type="evidence" value="ECO:0007669"/>
    <property type="project" value="UniProtKB-KW"/>
</dbReference>
<dbReference type="Pfam" id="PF01551">
    <property type="entry name" value="Peptidase_M23"/>
    <property type="match status" value="1"/>
</dbReference>
<dbReference type="PROSITE" id="PS51257">
    <property type="entry name" value="PROKAR_LIPOPROTEIN"/>
    <property type="match status" value="1"/>
</dbReference>
<accession>A0A5D3YML7</accession>
<dbReference type="OrthoDB" id="9810477at2"/>
<dbReference type="InterPro" id="IPR011055">
    <property type="entry name" value="Dup_hybrid_motif"/>
</dbReference>
<dbReference type="SUPFAM" id="SSF51261">
    <property type="entry name" value="Duplicated hybrid motif"/>
    <property type="match status" value="1"/>
</dbReference>
<dbReference type="AlphaFoldDB" id="A0A5D3YML7"/>
<protein>
    <submittedName>
        <fullName evidence="9">Peptidase family M23</fullName>
    </submittedName>
</protein>
<comment type="caution">
    <text evidence="9">The sequence shown here is derived from an EMBL/GenBank/DDBJ whole genome shotgun (WGS) entry which is preliminary data.</text>
</comment>
<dbReference type="Pfam" id="PF19425">
    <property type="entry name" value="Csd3_N2"/>
    <property type="match status" value="1"/>
</dbReference>
<evidence type="ECO:0000259" key="8">
    <source>
        <dbReference type="PROSITE" id="PS51782"/>
    </source>
</evidence>
<name>A0A5D3YML7_9BACT</name>
<comment type="cofactor">
    <cofactor evidence="1">
        <name>Zn(2+)</name>
        <dbReference type="ChEBI" id="CHEBI:29105"/>
    </cofactor>
</comment>
<evidence type="ECO:0000256" key="1">
    <source>
        <dbReference type="ARBA" id="ARBA00001947"/>
    </source>
</evidence>
<keyword evidence="4" id="KW-0479">Metal-binding</keyword>
<dbReference type="EMBL" id="VNHY01000001">
    <property type="protein sequence ID" value="TYP95037.1"/>
    <property type="molecule type" value="Genomic_DNA"/>
</dbReference>
<gene>
    <name evidence="9" type="ORF">LX73_0332</name>
</gene>
<evidence type="ECO:0000256" key="3">
    <source>
        <dbReference type="ARBA" id="ARBA00022670"/>
    </source>
</evidence>
<keyword evidence="3" id="KW-0645">Protease</keyword>
<evidence type="ECO:0000256" key="2">
    <source>
        <dbReference type="ARBA" id="ARBA00004196"/>
    </source>
</evidence>
<keyword evidence="10" id="KW-1185">Reference proteome</keyword>
<evidence type="ECO:0000256" key="4">
    <source>
        <dbReference type="ARBA" id="ARBA00022723"/>
    </source>
</evidence>